<sequence>MTRGVAVGLLGDIGDLVDDGKKLVGDVVEVGKDIMMAPAEIAHWVLGEMFGGSDADLQKIAAELEKLSKELEGLTKEVNSVLHNITWHGPASDAFVAVANGRVKEMNKISDDLSTLGKSVTRLSEVY</sequence>
<comment type="caution">
    <text evidence="2">The sequence shown here is derived from an EMBL/GenBank/DDBJ whole genome shotgun (WGS) entry which is preliminary data.</text>
</comment>
<dbReference type="PATRIC" id="fig|66876.3.peg.8240"/>
<dbReference type="Proteomes" id="UP000037982">
    <property type="component" value="Unassembled WGS sequence"/>
</dbReference>
<evidence type="ECO:0000256" key="1">
    <source>
        <dbReference type="SAM" id="Coils"/>
    </source>
</evidence>
<protein>
    <recommendedName>
        <fullName evidence="4">WXG100 family type VII secretion target</fullName>
    </recommendedName>
</protein>
<proteinExistence type="predicted"/>
<dbReference type="EMBL" id="LGKG01000196">
    <property type="protein sequence ID" value="KPC59050.1"/>
    <property type="molecule type" value="Genomic_DNA"/>
</dbReference>
<dbReference type="SUPFAM" id="SSF140453">
    <property type="entry name" value="EsxAB dimer-like"/>
    <property type="match status" value="1"/>
</dbReference>
<evidence type="ECO:0000313" key="2">
    <source>
        <dbReference type="EMBL" id="KPC59050.1"/>
    </source>
</evidence>
<dbReference type="InterPro" id="IPR036689">
    <property type="entry name" value="ESAT-6-like_sf"/>
</dbReference>
<organism evidence="2 3">
    <name type="scientific">Streptomyces chattanoogensis</name>
    <dbReference type="NCBI Taxonomy" id="66876"/>
    <lineage>
        <taxon>Bacteria</taxon>
        <taxon>Bacillati</taxon>
        <taxon>Actinomycetota</taxon>
        <taxon>Actinomycetes</taxon>
        <taxon>Kitasatosporales</taxon>
        <taxon>Streptomycetaceae</taxon>
        <taxon>Streptomyces</taxon>
    </lineage>
</organism>
<dbReference type="Gene3D" id="1.10.287.1060">
    <property type="entry name" value="ESAT-6-like"/>
    <property type="match status" value="1"/>
</dbReference>
<evidence type="ECO:0000313" key="3">
    <source>
        <dbReference type="Proteomes" id="UP000037982"/>
    </source>
</evidence>
<dbReference type="AlphaFoldDB" id="A0A0N0GVL8"/>
<accession>A0A0N0GVL8</accession>
<keyword evidence="3" id="KW-1185">Reference proteome</keyword>
<reference evidence="3" key="1">
    <citation type="submission" date="2015-07" db="EMBL/GenBank/DDBJ databases">
        <authorList>
            <person name="Ju K.-S."/>
            <person name="Doroghazi J.R."/>
            <person name="Metcalf W.W."/>
        </authorList>
    </citation>
    <scope>NUCLEOTIDE SEQUENCE [LARGE SCALE GENOMIC DNA]</scope>
    <source>
        <strain evidence="3">NRRL ISP-5002</strain>
    </source>
</reference>
<name>A0A0N0GVL8_9ACTN</name>
<gene>
    <name evidence="2" type="ORF">ADL29_37465</name>
</gene>
<keyword evidence="1" id="KW-0175">Coiled coil</keyword>
<feature type="coiled-coil region" evidence="1">
    <location>
        <begin position="57"/>
        <end position="84"/>
    </location>
</feature>
<evidence type="ECO:0008006" key="4">
    <source>
        <dbReference type="Google" id="ProtNLM"/>
    </source>
</evidence>